<name>A0ABX3TXW2_9GAMM</name>
<comment type="caution">
    <text evidence="1">The sequence shown here is derived from an EMBL/GenBank/DDBJ whole genome shotgun (WGS) entry which is preliminary data.</text>
</comment>
<gene>
    <name evidence="1" type="ORF">BS639_17215</name>
</gene>
<dbReference type="RefSeq" id="WP_084983739.1">
    <property type="nucleotide sequence ID" value="NZ_CBCSCF010000010.1"/>
</dbReference>
<evidence type="ECO:0008006" key="3">
    <source>
        <dbReference type="Google" id="ProtNLM"/>
    </source>
</evidence>
<dbReference type="EMBL" id="MRWD01000044">
    <property type="protein sequence ID" value="ORJ20033.1"/>
    <property type="molecule type" value="Genomic_DNA"/>
</dbReference>
<dbReference type="Proteomes" id="UP000192722">
    <property type="component" value="Unassembled WGS sequence"/>
</dbReference>
<proteinExistence type="predicted"/>
<protein>
    <recommendedName>
        <fullName evidence="3">Bacteriophage protein</fullName>
    </recommendedName>
</protein>
<evidence type="ECO:0000313" key="1">
    <source>
        <dbReference type="EMBL" id="ORJ20033.1"/>
    </source>
</evidence>
<keyword evidence="2" id="KW-1185">Reference proteome</keyword>
<accession>A0ABX3TXW2</accession>
<dbReference type="Pfam" id="PF22759">
    <property type="entry name" value="E217_GP41"/>
    <property type="match status" value="1"/>
</dbReference>
<sequence>MSQNWMRHFELLLTDDSGKGISLSDFKVTFDIEWFNIKFSRVATIKIYNLSQATNNRILGKEFSKLRIIAGYDGLAQAVDQSQVGVVTQVPANQVGQTNGQNYGQIYDGDIRFSLTGRDNPTDTYVLIQAVDGHQALMGAVVTTTLAAGYTVADVHAATMQSFSPFGVVAGITGDMPTTVFPRGRVIFQAAHKTMDNIAQQCGATWQIVEGKVQLIPVNKYIQEAIVLNSNTGLIGMPQQTMGAGVNVRCLINPNIRVGGLIELDQTSVYRAALSSNDIQMSGGRISEKDDNGNKVVSGVASIPPASVATDGVYIVQSISYTGDTRGQAWYMDMMCFARGSKDLLTGSALNKGVVND</sequence>
<dbReference type="InterPro" id="IPR054496">
    <property type="entry name" value="E217_GP41"/>
</dbReference>
<reference evidence="1 2" key="1">
    <citation type="journal article" date="2017" name="Int. J. Syst. Evol. Microbiol.">
        <title>Rouxiella badensis sp. nov. and Rouxiella silvae sp. nov. isolated from peat bog soil in Germany and emendation of the genus description.</title>
        <authorList>
            <person name="Le Fleche-Mateos A."/>
            <person name="Kugler J.H."/>
            <person name="Hansen S.H."/>
            <person name="Syldatk C."/>
            <person name="Hausmann R."/>
            <person name="Lomprez F."/>
            <person name="Vandenbogaert M."/>
            <person name="Manuguerra J.C."/>
            <person name="Grimont P.A."/>
        </authorList>
    </citation>
    <scope>NUCLEOTIDE SEQUENCE [LARGE SCALE GENOMIC DNA]</scope>
    <source>
        <strain evidence="1 2">213</strain>
    </source>
</reference>
<organism evidence="1 2">
    <name type="scientific">Rouxiella silvae</name>
    <dbReference type="NCBI Taxonomy" id="1646373"/>
    <lineage>
        <taxon>Bacteria</taxon>
        <taxon>Pseudomonadati</taxon>
        <taxon>Pseudomonadota</taxon>
        <taxon>Gammaproteobacteria</taxon>
        <taxon>Enterobacterales</taxon>
        <taxon>Yersiniaceae</taxon>
        <taxon>Rouxiella</taxon>
    </lineage>
</organism>
<evidence type="ECO:0000313" key="2">
    <source>
        <dbReference type="Proteomes" id="UP000192722"/>
    </source>
</evidence>